<organism evidence="2 3">
    <name type="scientific">Agathobacter rectalis</name>
    <dbReference type="NCBI Taxonomy" id="39491"/>
    <lineage>
        <taxon>Bacteria</taxon>
        <taxon>Bacillati</taxon>
        <taxon>Bacillota</taxon>
        <taxon>Clostridia</taxon>
        <taxon>Lachnospirales</taxon>
        <taxon>Lachnospiraceae</taxon>
        <taxon>Agathobacter</taxon>
    </lineage>
</organism>
<sequence length="297" mass="32627">MKGIKKILSMVLAIVCIIGLFPTAKVEASIVTVNGGYTTRANAYSWGTYSTTNTITVVLPETEEDFWVKFTLPKEKRVYARCSYNAENEGMYLEMRNSSNRILDEKYSPDDVLDMDTVIPFMAVACDNLTSSSQTYYIHVNRGTCEGTMYFSLSMNERIKTGRGVFSFSGTASNPGNSSISLSGVDSSVLTLNLANNTTIPPEAIVTSVNTSGTQSPSQGNVHHMVLPATESSTWYTSTVASASSGHYNIDVSDGFQAAQRWQFKYNALATAKSTMKNVKITLEWEYDIANTGYKSY</sequence>
<dbReference type="EMBL" id="QRPB01000052">
    <property type="protein sequence ID" value="RHL74667.1"/>
    <property type="molecule type" value="Genomic_DNA"/>
</dbReference>
<dbReference type="AlphaFoldDB" id="A0A396FAS5"/>
<gene>
    <name evidence="2" type="ORF">DW001_17130</name>
    <name evidence="1" type="ORF">DWX06_14085</name>
</gene>
<evidence type="ECO:0000313" key="4">
    <source>
        <dbReference type="Proteomes" id="UP000284296"/>
    </source>
</evidence>
<dbReference type="Proteomes" id="UP000284296">
    <property type="component" value="Unassembled WGS sequence"/>
</dbReference>
<dbReference type="EMBL" id="QRXG01000033">
    <property type="protein sequence ID" value="RGT78771.1"/>
    <property type="molecule type" value="Genomic_DNA"/>
</dbReference>
<dbReference type="RefSeq" id="WP_117833131.1">
    <property type="nucleotide sequence ID" value="NZ_QRPB01000052.1"/>
</dbReference>
<evidence type="ECO:0000313" key="2">
    <source>
        <dbReference type="EMBL" id="RHL74667.1"/>
    </source>
</evidence>
<evidence type="ECO:0000313" key="1">
    <source>
        <dbReference type="EMBL" id="RGT78771.1"/>
    </source>
</evidence>
<reference evidence="3 4" key="1">
    <citation type="submission" date="2018-08" db="EMBL/GenBank/DDBJ databases">
        <title>A genome reference for cultivated species of the human gut microbiota.</title>
        <authorList>
            <person name="Zou Y."/>
            <person name="Xue W."/>
            <person name="Luo G."/>
        </authorList>
    </citation>
    <scope>NUCLEOTIDE SEQUENCE [LARGE SCALE GENOMIC DNA]</scope>
    <source>
        <strain evidence="1 4">AF18-16LB</strain>
        <strain evidence="2 3">AF36-2BH</strain>
    </source>
</reference>
<accession>A0A396FAS5</accession>
<protein>
    <submittedName>
        <fullName evidence="2">Uncharacterized protein</fullName>
    </submittedName>
</protein>
<evidence type="ECO:0000313" key="3">
    <source>
        <dbReference type="Proteomes" id="UP000266698"/>
    </source>
</evidence>
<comment type="caution">
    <text evidence="2">The sequence shown here is derived from an EMBL/GenBank/DDBJ whole genome shotgun (WGS) entry which is preliminary data.</text>
</comment>
<name>A0A396FAS5_9FIRM</name>
<proteinExistence type="predicted"/>
<dbReference type="Proteomes" id="UP000266698">
    <property type="component" value="Unassembled WGS sequence"/>
</dbReference>